<accession>A0A8S5QCV4</accession>
<keyword evidence="1" id="KW-0812">Transmembrane</keyword>
<dbReference type="PROSITE" id="PS51257">
    <property type="entry name" value="PROKAR_LIPOPROTEIN"/>
    <property type="match status" value="1"/>
</dbReference>
<reference evidence="2" key="1">
    <citation type="journal article" date="2021" name="Proc. Natl. Acad. Sci. U.S.A.">
        <title>A Catalog of Tens of Thousands of Viruses from Human Metagenomes Reveals Hidden Associations with Chronic Diseases.</title>
        <authorList>
            <person name="Tisza M.J."/>
            <person name="Buck C.B."/>
        </authorList>
    </citation>
    <scope>NUCLEOTIDE SEQUENCE</scope>
    <source>
        <strain evidence="2">Ctw4b6</strain>
    </source>
</reference>
<proteinExistence type="predicted"/>
<protein>
    <submittedName>
        <fullName evidence="2">Uncharacterized protein</fullName>
    </submittedName>
</protein>
<feature type="transmembrane region" description="Helical" evidence="1">
    <location>
        <begin position="20"/>
        <end position="42"/>
    </location>
</feature>
<evidence type="ECO:0000313" key="2">
    <source>
        <dbReference type="EMBL" id="DAE16633.1"/>
    </source>
</evidence>
<keyword evidence="1" id="KW-0472">Membrane</keyword>
<evidence type="ECO:0000256" key="1">
    <source>
        <dbReference type="SAM" id="Phobius"/>
    </source>
</evidence>
<dbReference type="EMBL" id="BK015628">
    <property type="protein sequence ID" value="DAE16633.1"/>
    <property type="molecule type" value="Genomic_DNA"/>
</dbReference>
<organism evidence="2">
    <name type="scientific">Myoviridae sp. ctw4b6</name>
    <dbReference type="NCBI Taxonomy" id="2825206"/>
    <lineage>
        <taxon>Viruses</taxon>
        <taxon>Duplodnaviria</taxon>
        <taxon>Heunggongvirae</taxon>
        <taxon>Uroviricota</taxon>
        <taxon>Caudoviricetes</taxon>
    </lineage>
</organism>
<sequence length="43" mass="4964">MNRLIRYVGNIYINPGNPGFFFMLGCLVTVYSRFCFVFLPVLA</sequence>
<keyword evidence="1" id="KW-1133">Transmembrane helix</keyword>
<name>A0A8S5QCV4_9CAUD</name>